<keyword evidence="2" id="KW-0472">Membrane</keyword>
<dbReference type="Proteomes" id="UP000010093">
    <property type="component" value="Chromosome"/>
</dbReference>
<feature type="domain" description="Soluble ligand binding" evidence="4">
    <location>
        <begin position="155"/>
        <end position="204"/>
    </location>
</feature>
<gene>
    <name evidence="5" type="ORF">RA0C_0997</name>
</gene>
<dbReference type="InterPro" id="IPR019554">
    <property type="entry name" value="Soluble_ligand-bd"/>
</dbReference>
<feature type="domain" description="Polysaccharide export protein N-terminal" evidence="3">
    <location>
        <begin position="45"/>
        <end position="150"/>
    </location>
</feature>
<dbReference type="InterPro" id="IPR049712">
    <property type="entry name" value="Poly_export"/>
</dbReference>
<reference evidence="5 6" key="1">
    <citation type="journal article" date="2012" name="J. Bacteriol.">
        <title>Complete genome sequence of Riemerella anatipestifer reference strain.</title>
        <authorList>
            <person name="Wang X."/>
            <person name="Zhu D."/>
            <person name="Wang M."/>
            <person name="Cheng A."/>
            <person name="Jia R."/>
            <person name="Zhou Y."/>
            <person name="Chen Z."/>
            <person name="Luo Q."/>
            <person name="Liu F."/>
            <person name="Wang Y."/>
            <person name="Chen X.Y."/>
        </authorList>
    </citation>
    <scope>NUCLEOTIDE SEQUENCE [LARGE SCALE GENOMIC DNA]</scope>
    <source>
        <strain evidence="6">DSM 15868</strain>
    </source>
</reference>
<dbReference type="PANTHER" id="PTHR33619">
    <property type="entry name" value="POLYSACCHARIDE EXPORT PROTEIN GFCE-RELATED"/>
    <property type="match status" value="1"/>
</dbReference>
<dbReference type="HOGENOM" id="CLU_038343_1_0_10"/>
<dbReference type="AlphaFoldDB" id="H8M9Y8"/>
<protein>
    <submittedName>
        <fullName evidence="5">Polysaccharide export protein</fullName>
    </submittedName>
</protein>
<name>H8M9Y8_RIEAD</name>
<dbReference type="GeneID" id="93717856"/>
<dbReference type="PROSITE" id="PS51257">
    <property type="entry name" value="PROKAR_LIPOPROTEIN"/>
    <property type="match status" value="1"/>
</dbReference>
<dbReference type="KEGG" id="rai:RA0C_0997"/>
<dbReference type="Gene3D" id="3.30.1950.10">
    <property type="entry name" value="wza like domain"/>
    <property type="match status" value="1"/>
</dbReference>
<proteinExistence type="predicted"/>
<organism evidence="5 6">
    <name type="scientific">Riemerella anatipestifer (strain ATCC 11845 / DSM 15868 / JCM 9532 / NCTC 11014)</name>
    <dbReference type="NCBI Taxonomy" id="693978"/>
    <lineage>
        <taxon>Bacteria</taxon>
        <taxon>Pseudomonadati</taxon>
        <taxon>Bacteroidota</taxon>
        <taxon>Flavobacteriia</taxon>
        <taxon>Flavobacteriales</taxon>
        <taxon>Weeksellaceae</taxon>
        <taxon>Riemerella</taxon>
    </lineage>
</organism>
<keyword evidence="1" id="KW-0732">Signal</keyword>
<dbReference type="Gene3D" id="3.10.560.10">
    <property type="entry name" value="Outer membrane lipoprotein wza domain like"/>
    <property type="match status" value="1"/>
</dbReference>
<sequence length="271" mass="30168">MKFMKARNYLTLLFVSLFIFSCKTKNDIEYMQDIEKQAEDAYTRASQTTIQRGDEISILVTAKDMSVVAPFNQGVTPSNKLGAYSLAEGNSPMGNQAPISGFTYTVYDTGYIDFPVLGKIDTNGKTLEDLKQELSNKLKRYIVNPTVSVKYANYKVTVLGEVNRPGQYIIPDGKTRIVDALGLAGDLTIYGKRDRVLVVREQDGVRTKAYIDLTKSDFINSPYYHLKQNDVVMVAPNKTRQSAAMFGPQTGIYISIASVVVTILALVIRKN</sequence>
<evidence type="ECO:0000313" key="5">
    <source>
        <dbReference type="EMBL" id="AFD55930.1"/>
    </source>
</evidence>
<keyword evidence="2" id="KW-1133">Transmembrane helix</keyword>
<dbReference type="InterPro" id="IPR003715">
    <property type="entry name" value="Poly_export_N"/>
</dbReference>
<evidence type="ECO:0000259" key="4">
    <source>
        <dbReference type="Pfam" id="PF10531"/>
    </source>
</evidence>
<feature type="transmembrane region" description="Helical" evidence="2">
    <location>
        <begin position="250"/>
        <end position="268"/>
    </location>
</feature>
<evidence type="ECO:0000256" key="1">
    <source>
        <dbReference type="ARBA" id="ARBA00022729"/>
    </source>
</evidence>
<dbReference type="PATRIC" id="fig|693978.17.peg.1000"/>
<dbReference type="PANTHER" id="PTHR33619:SF3">
    <property type="entry name" value="POLYSACCHARIDE EXPORT PROTEIN GFCE-RELATED"/>
    <property type="match status" value="1"/>
</dbReference>
<dbReference type="Pfam" id="PF02563">
    <property type="entry name" value="Poly_export"/>
    <property type="match status" value="1"/>
</dbReference>
<dbReference type="Pfam" id="PF10531">
    <property type="entry name" value="SLBB"/>
    <property type="match status" value="1"/>
</dbReference>
<evidence type="ECO:0000259" key="3">
    <source>
        <dbReference type="Pfam" id="PF02563"/>
    </source>
</evidence>
<dbReference type="EMBL" id="CP003388">
    <property type="protein sequence ID" value="AFD55930.1"/>
    <property type="molecule type" value="Genomic_DNA"/>
</dbReference>
<evidence type="ECO:0000313" key="6">
    <source>
        <dbReference type="Proteomes" id="UP000010093"/>
    </source>
</evidence>
<dbReference type="GO" id="GO:0015159">
    <property type="term" value="F:polysaccharide transmembrane transporter activity"/>
    <property type="evidence" value="ECO:0007669"/>
    <property type="project" value="InterPro"/>
</dbReference>
<keyword evidence="2" id="KW-0812">Transmembrane</keyword>
<evidence type="ECO:0000256" key="2">
    <source>
        <dbReference type="SAM" id="Phobius"/>
    </source>
</evidence>
<dbReference type="RefSeq" id="WP_014411264.1">
    <property type="nucleotide sequence ID" value="NC_014738.1"/>
</dbReference>
<accession>H8M9Y8</accession>